<evidence type="ECO:0000313" key="1">
    <source>
        <dbReference type="EMBL" id="KAK8208994.1"/>
    </source>
</evidence>
<protein>
    <submittedName>
        <fullName evidence="1">Uncharacterized protein</fullName>
    </submittedName>
</protein>
<keyword evidence="2" id="KW-1185">Reference proteome</keyword>
<dbReference type="EMBL" id="JAMKPW020000018">
    <property type="protein sequence ID" value="KAK8208994.1"/>
    <property type="molecule type" value="Genomic_DNA"/>
</dbReference>
<proteinExistence type="predicted"/>
<accession>A0ACC3SD46</accession>
<organism evidence="1 2">
    <name type="scientific">Zalaria obscura</name>
    <dbReference type="NCBI Taxonomy" id="2024903"/>
    <lineage>
        <taxon>Eukaryota</taxon>
        <taxon>Fungi</taxon>
        <taxon>Dikarya</taxon>
        <taxon>Ascomycota</taxon>
        <taxon>Pezizomycotina</taxon>
        <taxon>Dothideomycetes</taxon>
        <taxon>Dothideomycetidae</taxon>
        <taxon>Dothideales</taxon>
        <taxon>Zalariaceae</taxon>
        <taxon>Zalaria</taxon>
    </lineage>
</organism>
<dbReference type="Proteomes" id="UP001320706">
    <property type="component" value="Unassembled WGS sequence"/>
</dbReference>
<comment type="caution">
    <text evidence="1">The sequence shown here is derived from an EMBL/GenBank/DDBJ whole genome shotgun (WGS) entry which is preliminary data.</text>
</comment>
<sequence length="331" mass="37268">MFLFASLPVEKAPEALNLISHKERQACLSKMFIADARMALGSALLKRLFVSESLGIPWHDVKFTKRGDPVHGKPCVLLPDGVSSPLDFNISHQAGLVALIGWNGTSKPISSESVGENDPIHVGADIVCVNERDDWRNIDLEGFDGWIDIYEEIFSEEERWDMKFNVDSVTLLDGQILTAEEIGRHDRCLRKDVPLTVTRMNGQQVTFNSDLLLEAKLRRFYTFFCYKEAYIKLAGEALLAPWLKQLEFHNVKSPKAGTVARCSTHGTWGERIDDVEILMRGNKVENVKMVIQAFEENFMFATAVQGNSKTEIPPFEKLDLEHDILAVANMA</sequence>
<name>A0ACC3SD46_9PEZI</name>
<reference evidence="1" key="1">
    <citation type="submission" date="2024-02" db="EMBL/GenBank/DDBJ databases">
        <title>Metagenome Assembled Genome of Zalaria obscura JY119.</title>
        <authorList>
            <person name="Vighnesh L."/>
            <person name="Jagadeeshwari U."/>
            <person name="Venkata Ramana C."/>
            <person name="Sasikala C."/>
        </authorList>
    </citation>
    <scope>NUCLEOTIDE SEQUENCE</scope>
    <source>
        <strain evidence="1">JY119</strain>
    </source>
</reference>
<evidence type="ECO:0000313" key="2">
    <source>
        <dbReference type="Proteomes" id="UP001320706"/>
    </source>
</evidence>
<gene>
    <name evidence="1" type="ORF">M8818_003958</name>
</gene>